<keyword evidence="2" id="KW-0472">Membrane</keyword>
<evidence type="ECO:0000256" key="1">
    <source>
        <dbReference type="SAM" id="MobiDB-lite"/>
    </source>
</evidence>
<dbReference type="STRING" id="980251.GCA_001642875_01401"/>
<keyword evidence="2" id="KW-1133">Transmembrane helix</keyword>
<dbReference type="EMBL" id="CP042912">
    <property type="protein sequence ID" value="QEG25100.1"/>
    <property type="molecule type" value="Genomic_DNA"/>
</dbReference>
<accession>A0A5B9PIM7</accession>
<feature type="transmembrane region" description="Helical" evidence="2">
    <location>
        <begin position="112"/>
        <end position="134"/>
    </location>
</feature>
<reference evidence="3 4" key="1">
    <citation type="submission" date="2019-08" db="EMBL/GenBank/DDBJ databases">
        <title>Deep-cultivation of Planctomycetes and their phenomic and genomic characterization uncovers novel biology.</title>
        <authorList>
            <person name="Wiegand S."/>
            <person name="Jogler M."/>
            <person name="Boedeker C."/>
            <person name="Pinto D."/>
            <person name="Vollmers J."/>
            <person name="Rivas-Marin E."/>
            <person name="Kohn T."/>
            <person name="Peeters S.H."/>
            <person name="Heuer A."/>
            <person name="Rast P."/>
            <person name="Oberbeckmann S."/>
            <person name="Bunk B."/>
            <person name="Jeske O."/>
            <person name="Meyerdierks A."/>
            <person name="Storesund J.E."/>
            <person name="Kallscheuer N."/>
            <person name="Luecker S."/>
            <person name="Lage O.M."/>
            <person name="Pohl T."/>
            <person name="Merkel B.J."/>
            <person name="Hornburger P."/>
            <person name="Mueller R.-W."/>
            <person name="Bruemmer F."/>
            <person name="Labrenz M."/>
            <person name="Spormann A.M."/>
            <person name="Op den Camp H."/>
            <person name="Overmann J."/>
            <person name="Amann R."/>
            <person name="Jetten M.S.M."/>
            <person name="Mascher T."/>
            <person name="Medema M.H."/>
            <person name="Devos D.P."/>
            <person name="Kaster A.-K."/>
            <person name="Ovreas L."/>
            <person name="Rohde M."/>
            <person name="Galperin M.Y."/>
            <person name="Jogler C."/>
        </authorList>
    </citation>
    <scope>NUCLEOTIDE SEQUENCE [LARGE SCALE GENOMIC DNA]</scope>
    <source>
        <strain evidence="3 4">FC18</strain>
    </source>
</reference>
<dbReference type="KEGG" id="mff:MFFC18_50230"/>
<sequence>MSEAHSPTNLFRDRFLDRLCLQFLSAGDWKSAIADSGLPEQVQTRISDVVEQTGLLRFEKSEIATELIHHFQDGHERGQTFDELVRDFGTTEVAVSLFRSSKLRSRPMSVKAFRGSVIVFGGSFLSYLLLQLFFHSAKPNPTVDYSAKLNEAVTSSPADQQAWPIYRDLWIKYGLSEGGGENFKELYVDLENSNVRLIKPSDKNWPEAVAKLESMKELLDTWRSASKLPHLGTPLHSDLTKYSDDDLQALYPNLDRENLREQGMDWEESLAVGPISDEANRLMNQSVINILLPHVQQFREAARVLQVDTRLAIEQGDRSRALENIKAIHGLARQSADAPIAVCSFVGFAVHAMGFAVVEEVLIEHPDFFSDEQLHELKKSVAEVDLTATAKYEFEEDMAMDMIQRIYSDDGNGDGRLTAVGAEIQYMCSKMTGLYPAEEEPWHENSYVRSMTAPVNLFSAPTRMETVTLVEESFDELEQRVHRPMWEDRDFTLEERLEEKDGSGMLSGLIGQLGRLKDAREIKIAYQDAVLLAIACHQYRRAEGEWPDKLEQLKGKWLEQTPIDRLNGKPLNFVIKDDAPVVYSLGHDGDDDGGVDTDSNTPWLDQNGDGDWVVWPQADY</sequence>
<evidence type="ECO:0000256" key="2">
    <source>
        <dbReference type="SAM" id="Phobius"/>
    </source>
</evidence>
<proteinExistence type="predicted"/>
<feature type="region of interest" description="Disordered" evidence="1">
    <location>
        <begin position="587"/>
        <end position="608"/>
    </location>
</feature>
<protein>
    <submittedName>
        <fullName evidence="3">Uncharacterized protein</fullName>
    </submittedName>
</protein>
<keyword evidence="2" id="KW-0812">Transmembrane</keyword>
<evidence type="ECO:0000313" key="4">
    <source>
        <dbReference type="Proteomes" id="UP000322214"/>
    </source>
</evidence>
<gene>
    <name evidence="3" type="ORF">MFFC18_50230</name>
</gene>
<keyword evidence="4" id="KW-1185">Reference proteome</keyword>
<dbReference type="AlphaFoldDB" id="A0A5B9PIM7"/>
<dbReference type="RefSeq" id="WP_075084203.1">
    <property type="nucleotide sequence ID" value="NZ_CP042912.1"/>
</dbReference>
<evidence type="ECO:0000313" key="3">
    <source>
        <dbReference type="EMBL" id="QEG25100.1"/>
    </source>
</evidence>
<organism evidence="3 4">
    <name type="scientific">Mariniblastus fucicola</name>
    <dbReference type="NCBI Taxonomy" id="980251"/>
    <lineage>
        <taxon>Bacteria</taxon>
        <taxon>Pseudomonadati</taxon>
        <taxon>Planctomycetota</taxon>
        <taxon>Planctomycetia</taxon>
        <taxon>Pirellulales</taxon>
        <taxon>Pirellulaceae</taxon>
        <taxon>Mariniblastus</taxon>
    </lineage>
</organism>
<dbReference type="OrthoDB" id="233038at2"/>
<dbReference type="Proteomes" id="UP000322214">
    <property type="component" value="Chromosome"/>
</dbReference>
<name>A0A5B9PIM7_9BACT</name>